<evidence type="ECO:0000313" key="3">
    <source>
        <dbReference type="Proteomes" id="UP001597299"/>
    </source>
</evidence>
<name>A0ABW4YYM0_9HYPH</name>
<reference evidence="3" key="1">
    <citation type="journal article" date="2019" name="Int. J. Syst. Evol. Microbiol.">
        <title>The Global Catalogue of Microorganisms (GCM) 10K type strain sequencing project: providing services to taxonomists for standard genome sequencing and annotation.</title>
        <authorList>
            <consortium name="The Broad Institute Genomics Platform"/>
            <consortium name="The Broad Institute Genome Sequencing Center for Infectious Disease"/>
            <person name="Wu L."/>
            <person name="Ma J."/>
        </authorList>
    </citation>
    <scope>NUCLEOTIDE SEQUENCE [LARGE SCALE GENOMIC DNA]</scope>
    <source>
        <strain evidence="3">CCM 7435</strain>
    </source>
</reference>
<dbReference type="RefSeq" id="WP_343207627.1">
    <property type="nucleotide sequence ID" value="NZ_JAHBGB010000002.1"/>
</dbReference>
<dbReference type="Proteomes" id="UP001597299">
    <property type="component" value="Unassembled WGS sequence"/>
</dbReference>
<sequence>MKRTTLGLRLACMAFLAGGAAAPARAEPVCAAPSELTRAGFGLPRLAKSLDDKTPTTILVINSSATSDKKPAKSTGAAKDAVPRRFPSYIEEILRARYPDGGVVVATQNQPRATAQAILTVLPDLLRVNKPALLIWQTGTYDAILGVDTGAFGDAVGDGIRLAHEAKTDVIVVGPQYSPRTSFAFDVAPYTTALRWTARGNGVPFFDRYDIMLYWQDEGIFDLDADRPSPTLFDEVHSCIGRLLVGMIADGVDKRTLGSR</sequence>
<dbReference type="Pfam" id="PF25182">
    <property type="entry name" value="NonGDSL"/>
    <property type="match status" value="1"/>
</dbReference>
<evidence type="ECO:0000256" key="1">
    <source>
        <dbReference type="SAM" id="SignalP"/>
    </source>
</evidence>
<feature type="chain" id="PRO_5046873336" evidence="1">
    <location>
        <begin position="27"/>
        <end position="260"/>
    </location>
</feature>
<evidence type="ECO:0000313" key="2">
    <source>
        <dbReference type="EMBL" id="MFD2141302.1"/>
    </source>
</evidence>
<protein>
    <submittedName>
        <fullName evidence="2">SGNH/GDSL hydrolase family protein</fullName>
        <ecNumber evidence="2">3.1.-.-</ecNumber>
    </submittedName>
</protein>
<comment type="caution">
    <text evidence="2">The sequence shown here is derived from an EMBL/GenBank/DDBJ whole genome shotgun (WGS) entry which is preliminary data.</text>
</comment>
<dbReference type="Gene3D" id="3.40.50.1110">
    <property type="entry name" value="SGNH hydrolase"/>
    <property type="match status" value="1"/>
</dbReference>
<proteinExistence type="predicted"/>
<gene>
    <name evidence="2" type="ORF">ACFSNC_12870</name>
</gene>
<keyword evidence="2" id="KW-0378">Hydrolase</keyword>
<dbReference type="GO" id="GO:0016787">
    <property type="term" value="F:hydrolase activity"/>
    <property type="evidence" value="ECO:0007669"/>
    <property type="project" value="UniProtKB-KW"/>
</dbReference>
<dbReference type="SUPFAM" id="SSF52266">
    <property type="entry name" value="SGNH hydrolase"/>
    <property type="match status" value="1"/>
</dbReference>
<dbReference type="InterPro" id="IPR057572">
    <property type="entry name" value="NonGDSL"/>
</dbReference>
<dbReference type="EMBL" id="JBHUHD010000001">
    <property type="protein sequence ID" value="MFD2141302.1"/>
    <property type="molecule type" value="Genomic_DNA"/>
</dbReference>
<organism evidence="2 3">
    <name type="scientific">Ancylobacter oerskovii</name>
    <dbReference type="NCBI Taxonomy" id="459519"/>
    <lineage>
        <taxon>Bacteria</taxon>
        <taxon>Pseudomonadati</taxon>
        <taxon>Pseudomonadota</taxon>
        <taxon>Alphaproteobacteria</taxon>
        <taxon>Hyphomicrobiales</taxon>
        <taxon>Xanthobacteraceae</taxon>
        <taxon>Ancylobacter</taxon>
    </lineage>
</organism>
<feature type="signal peptide" evidence="1">
    <location>
        <begin position="1"/>
        <end position="26"/>
    </location>
</feature>
<dbReference type="InterPro" id="IPR036514">
    <property type="entry name" value="SGNH_hydro_sf"/>
</dbReference>
<accession>A0ABW4YYM0</accession>
<keyword evidence="1" id="KW-0732">Signal</keyword>
<keyword evidence="3" id="KW-1185">Reference proteome</keyword>
<dbReference type="EC" id="3.1.-.-" evidence="2"/>